<evidence type="ECO:0000313" key="5">
    <source>
        <dbReference type="EMBL" id="RUP43376.1"/>
    </source>
</evidence>
<dbReference type="EMBL" id="RBNI01011146">
    <property type="protein sequence ID" value="RUP43376.1"/>
    <property type="molecule type" value="Genomic_DNA"/>
</dbReference>
<comment type="similarity">
    <text evidence="1">Belongs to the ATG14 family.</text>
</comment>
<reference evidence="5 6" key="1">
    <citation type="journal article" date="2018" name="New Phytol.">
        <title>Phylogenomics of Endogonaceae and evolution of mycorrhizas within Mucoromycota.</title>
        <authorList>
            <person name="Chang Y."/>
            <person name="Desiro A."/>
            <person name="Na H."/>
            <person name="Sandor L."/>
            <person name="Lipzen A."/>
            <person name="Clum A."/>
            <person name="Barry K."/>
            <person name="Grigoriev I.V."/>
            <person name="Martin F.M."/>
            <person name="Stajich J.E."/>
            <person name="Smith M.E."/>
            <person name="Bonito G."/>
            <person name="Spatafora J.W."/>
        </authorList>
    </citation>
    <scope>NUCLEOTIDE SEQUENCE [LARGE SCALE GENOMIC DNA]</scope>
    <source>
        <strain evidence="5 6">GMNB39</strain>
    </source>
</reference>
<evidence type="ECO:0000256" key="2">
    <source>
        <dbReference type="ARBA" id="ARBA00013807"/>
    </source>
</evidence>
<gene>
    <name evidence="5" type="ORF">BC936DRAFT_137270</name>
</gene>
<dbReference type="GO" id="GO:0005737">
    <property type="term" value="C:cytoplasm"/>
    <property type="evidence" value="ECO:0007669"/>
    <property type="project" value="UniProtKB-ARBA"/>
</dbReference>
<feature type="region of interest" description="Disordered" evidence="4">
    <location>
        <begin position="160"/>
        <end position="189"/>
    </location>
</feature>
<evidence type="ECO:0000256" key="4">
    <source>
        <dbReference type="SAM" id="MobiDB-lite"/>
    </source>
</evidence>
<dbReference type="Pfam" id="PF10186">
    <property type="entry name" value="ATG14"/>
    <property type="match status" value="1"/>
</dbReference>
<evidence type="ECO:0000256" key="3">
    <source>
        <dbReference type="ARBA" id="ARBA00023054"/>
    </source>
</evidence>
<name>A0A433CXR0_9FUNG</name>
<dbReference type="GO" id="GO:0032991">
    <property type="term" value="C:protein-containing complex"/>
    <property type="evidence" value="ECO:0007669"/>
    <property type="project" value="UniProtKB-ARBA"/>
</dbReference>
<dbReference type="OrthoDB" id="16772at2759"/>
<dbReference type="Proteomes" id="UP000268093">
    <property type="component" value="Unassembled WGS sequence"/>
</dbReference>
<proteinExistence type="inferred from homology"/>
<evidence type="ECO:0000313" key="6">
    <source>
        <dbReference type="Proteomes" id="UP000268093"/>
    </source>
</evidence>
<evidence type="ECO:0000256" key="1">
    <source>
        <dbReference type="ARBA" id="ARBA00009574"/>
    </source>
</evidence>
<comment type="caution">
    <text evidence="5">The sequence shown here is derived from an EMBL/GenBank/DDBJ whole genome shotgun (WGS) entry which is preliminary data.</text>
</comment>
<keyword evidence="3" id="KW-0175">Coiled coil</keyword>
<organism evidence="5 6">
    <name type="scientific">Jimgerdemannia flammicorona</name>
    <dbReference type="NCBI Taxonomy" id="994334"/>
    <lineage>
        <taxon>Eukaryota</taxon>
        <taxon>Fungi</taxon>
        <taxon>Fungi incertae sedis</taxon>
        <taxon>Mucoromycota</taxon>
        <taxon>Mucoromycotina</taxon>
        <taxon>Endogonomycetes</taxon>
        <taxon>Endogonales</taxon>
        <taxon>Endogonaceae</taxon>
        <taxon>Jimgerdemannia</taxon>
    </lineage>
</organism>
<dbReference type="AlphaFoldDB" id="A0A433CXR0"/>
<keyword evidence="6" id="KW-1185">Reference proteome</keyword>
<dbReference type="InterPro" id="IPR018791">
    <property type="entry name" value="UV_resistance/autophagy_Atg14"/>
</dbReference>
<protein>
    <recommendedName>
        <fullName evidence="2">Autophagy-related protein 14</fullName>
    </recommendedName>
</protein>
<sequence>MPLTSTPPLSWRPFSLQSELSKFQKVNTEKQRYVECANEFLSDERTRELHKLFSERQTRLETIEEINAHSKELHKEIAKDRPTVATLRAQVNLRRQRLQDAAARLAKAQDQIPADTTRAVMLTKDRWRRVHQIYVHSKRVLVGELVSLFDLRHVEPAVSPVPQGGHRRRKGVLVQPGGGSGGSAAKSDGAVEEDEYEICGVRMRRAGKGGISSEFVRAQRGDWTRGAPALAADPVPGRETPIRNREPRGVLLRAGGAIQEKDRRVLSVDMDSPKLTHRPIRCSKQPLFLDEQNGKAFTIGLAMLNYDIAYLCQTQGVDVPLNCVANTLQNLLAVSIWGGEVWRCQREGEDIVVILALLGNRNLRLADRQFTLQTTLSYTFPNLTRASTFTGTPTMRPTPLSPISHSP</sequence>
<accession>A0A433CXR0</accession>